<name>A0A1W1D1J1_9ZZZZ</name>
<protein>
    <submittedName>
        <fullName evidence="1">Uncharacterized protein</fullName>
    </submittedName>
</protein>
<sequence>MINIDWDEFKEFKKYTHSRDNFEITLRYLKSYYNISTPIDVYETLKNDDIGQMMLRKRNIASAEDLEHYLFKVKI</sequence>
<evidence type="ECO:0000313" key="1">
    <source>
        <dbReference type="EMBL" id="SFV74489.1"/>
    </source>
</evidence>
<proteinExistence type="predicted"/>
<dbReference type="AlphaFoldDB" id="A0A1W1D1J1"/>
<accession>A0A1W1D1J1</accession>
<gene>
    <name evidence="1" type="ORF">MNB_SM-3-1401</name>
</gene>
<reference evidence="1" key="1">
    <citation type="submission" date="2016-10" db="EMBL/GenBank/DDBJ databases">
        <authorList>
            <person name="de Groot N.N."/>
        </authorList>
    </citation>
    <scope>NUCLEOTIDE SEQUENCE</scope>
</reference>
<dbReference type="EMBL" id="FPHP01000001">
    <property type="protein sequence ID" value="SFV74489.1"/>
    <property type="molecule type" value="Genomic_DNA"/>
</dbReference>
<organism evidence="1">
    <name type="scientific">hydrothermal vent metagenome</name>
    <dbReference type="NCBI Taxonomy" id="652676"/>
    <lineage>
        <taxon>unclassified sequences</taxon>
        <taxon>metagenomes</taxon>
        <taxon>ecological metagenomes</taxon>
    </lineage>
</organism>